<dbReference type="EMBL" id="UXUI01009466">
    <property type="protein sequence ID" value="VDD93776.1"/>
    <property type="molecule type" value="Genomic_DNA"/>
</dbReference>
<evidence type="ECO:0000313" key="3">
    <source>
        <dbReference type="WBParaSite" id="EVEC_0000908601-mRNA-1"/>
    </source>
</evidence>
<evidence type="ECO:0000313" key="1">
    <source>
        <dbReference type="EMBL" id="VDD93776.1"/>
    </source>
</evidence>
<organism evidence="3">
    <name type="scientific">Enterobius vermicularis</name>
    <name type="common">Human pinworm</name>
    <dbReference type="NCBI Taxonomy" id="51028"/>
    <lineage>
        <taxon>Eukaryota</taxon>
        <taxon>Metazoa</taxon>
        <taxon>Ecdysozoa</taxon>
        <taxon>Nematoda</taxon>
        <taxon>Chromadorea</taxon>
        <taxon>Rhabditida</taxon>
        <taxon>Spirurina</taxon>
        <taxon>Oxyuridomorpha</taxon>
        <taxon>Oxyuroidea</taxon>
        <taxon>Oxyuridae</taxon>
        <taxon>Enterobius</taxon>
    </lineage>
</organism>
<sequence length="44" mass="5036">MLGAKYYDGKKISIPISDDAHNDLIEHWVFQAYSSFLSAFATKR</sequence>
<reference evidence="3" key="1">
    <citation type="submission" date="2017-02" db="UniProtKB">
        <authorList>
            <consortium name="WormBaseParasite"/>
        </authorList>
    </citation>
    <scope>IDENTIFICATION</scope>
</reference>
<gene>
    <name evidence="1" type="ORF">EVEC_LOCUS8527</name>
</gene>
<protein>
    <submittedName>
        <fullName evidence="3">Transposase</fullName>
    </submittedName>
</protein>
<name>A0A0N4VEH6_ENTVE</name>
<dbReference type="OrthoDB" id="5810331at2759"/>
<evidence type="ECO:0000313" key="2">
    <source>
        <dbReference type="Proteomes" id="UP000274131"/>
    </source>
</evidence>
<dbReference type="WBParaSite" id="EVEC_0000908601-mRNA-1">
    <property type="protein sequence ID" value="EVEC_0000908601-mRNA-1"/>
    <property type="gene ID" value="EVEC_0000908601"/>
</dbReference>
<accession>A0A0N4VEH6</accession>
<dbReference type="AlphaFoldDB" id="A0A0N4VEH6"/>
<keyword evidence="2" id="KW-1185">Reference proteome</keyword>
<dbReference type="Proteomes" id="UP000274131">
    <property type="component" value="Unassembled WGS sequence"/>
</dbReference>
<proteinExistence type="predicted"/>
<reference evidence="1 2" key="2">
    <citation type="submission" date="2018-10" db="EMBL/GenBank/DDBJ databases">
        <authorList>
            <consortium name="Pathogen Informatics"/>
        </authorList>
    </citation>
    <scope>NUCLEOTIDE SEQUENCE [LARGE SCALE GENOMIC DNA]</scope>
</reference>